<feature type="region of interest" description="Disordered" evidence="1">
    <location>
        <begin position="105"/>
        <end position="136"/>
    </location>
</feature>
<accession>A0ABR9GVR0</accession>
<evidence type="ECO:0000259" key="3">
    <source>
        <dbReference type="Pfam" id="PF06904"/>
    </source>
</evidence>
<feature type="signal peptide" evidence="2">
    <location>
        <begin position="1"/>
        <end position="21"/>
    </location>
</feature>
<dbReference type="InterPro" id="IPR009683">
    <property type="entry name" value="Extensin-like_C"/>
</dbReference>
<evidence type="ECO:0000313" key="4">
    <source>
        <dbReference type="EMBL" id="MBE1207772.1"/>
    </source>
</evidence>
<name>A0ABR9GVR0_9HYPH</name>
<protein>
    <submittedName>
        <fullName evidence="4">Extensin family protein</fullName>
    </submittedName>
</protein>
<sequence length="318" mass="33500">MHTCKSRLLSLILVLPLASFAAIPHGIAQSKPSLPDRAPLPQAAPAPAMPAPSPVAPPRSGQVLIPTPEPRPDQPPSREMFGPPIPETTAKAAAVPASVPIPPFRPDGAEAQPDREVFGPPAPRMLADKRSNAPRPATMPIEEAACRTRLKVLGVEFEEFASQSDADGCALPFPLKLKRLSRSIDIEPDAVINCAAAEASARFATSVIAPAAKAEFGDELSVVGQASAYVCRPRNGTRKLSEHAFGNALDIARFTLAKGAAIDVEPTPPEKNAKFLGVVRKAACGPFKTVLGPGSDADHARHLHFDLAPRKNGGTFCQ</sequence>
<feature type="domain" description="Extensin-like C-terminal" evidence="3">
    <location>
        <begin position="145"/>
        <end position="318"/>
    </location>
</feature>
<evidence type="ECO:0000256" key="2">
    <source>
        <dbReference type="SAM" id="SignalP"/>
    </source>
</evidence>
<dbReference type="Proteomes" id="UP000598227">
    <property type="component" value="Unassembled WGS sequence"/>
</dbReference>
<dbReference type="EMBL" id="JACZEP010000013">
    <property type="protein sequence ID" value="MBE1207772.1"/>
    <property type="molecule type" value="Genomic_DNA"/>
</dbReference>
<gene>
    <name evidence="4" type="ORF">IHE39_26125</name>
</gene>
<evidence type="ECO:0000256" key="1">
    <source>
        <dbReference type="SAM" id="MobiDB-lite"/>
    </source>
</evidence>
<keyword evidence="5" id="KW-1185">Reference proteome</keyword>
<feature type="compositionally biased region" description="Pro residues" evidence="1">
    <location>
        <begin position="42"/>
        <end position="57"/>
    </location>
</feature>
<feature type="chain" id="PRO_5046934984" evidence="2">
    <location>
        <begin position="22"/>
        <end position="318"/>
    </location>
</feature>
<comment type="caution">
    <text evidence="4">The sequence shown here is derived from an EMBL/GenBank/DDBJ whole genome shotgun (WGS) entry which is preliminary data.</text>
</comment>
<dbReference type="Pfam" id="PF06904">
    <property type="entry name" value="Extensin-like_C"/>
    <property type="match status" value="1"/>
</dbReference>
<feature type="region of interest" description="Disordered" evidence="1">
    <location>
        <begin position="32"/>
        <end position="78"/>
    </location>
</feature>
<keyword evidence="2" id="KW-0732">Signal</keyword>
<reference evidence="4 5" key="1">
    <citation type="submission" date="2020-09" db="EMBL/GenBank/DDBJ databases">
        <title>Draft Genome Sequence of Aminobacter carboxidus type strain DSM 1086, a soil Gram-negative carboxydobacterium.</title>
        <authorList>
            <person name="Turrini P."/>
            <person name="Tescari M."/>
            <person name="Artuso I."/>
            <person name="Lugli G.A."/>
            <person name="Frangipani E."/>
            <person name="Ventura M."/>
            <person name="Visca P."/>
        </authorList>
    </citation>
    <scope>NUCLEOTIDE SEQUENCE [LARGE SCALE GENOMIC DNA]</scope>
    <source>
        <strain evidence="4 5">DSM 1086</strain>
    </source>
</reference>
<proteinExistence type="predicted"/>
<evidence type="ECO:0000313" key="5">
    <source>
        <dbReference type="Proteomes" id="UP000598227"/>
    </source>
</evidence>
<organism evidence="4 5">
    <name type="scientific">Aminobacter carboxidus</name>
    <dbReference type="NCBI Taxonomy" id="376165"/>
    <lineage>
        <taxon>Bacteria</taxon>
        <taxon>Pseudomonadati</taxon>
        <taxon>Pseudomonadota</taxon>
        <taxon>Alphaproteobacteria</taxon>
        <taxon>Hyphomicrobiales</taxon>
        <taxon>Phyllobacteriaceae</taxon>
        <taxon>Aminobacter</taxon>
    </lineage>
</organism>